<evidence type="ECO:0000256" key="2">
    <source>
        <dbReference type="ARBA" id="ARBA00022771"/>
    </source>
</evidence>
<keyword evidence="3" id="KW-0862">Zinc</keyword>
<feature type="region of interest" description="Disordered" evidence="4">
    <location>
        <begin position="612"/>
        <end position="664"/>
    </location>
</feature>
<feature type="region of interest" description="Disordered" evidence="4">
    <location>
        <begin position="716"/>
        <end position="741"/>
    </location>
</feature>
<feature type="compositionally biased region" description="Polar residues" evidence="4">
    <location>
        <begin position="453"/>
        <end position="463"/>
    </location>
</feature>
<evidence type="ECO:0000313" key="7">
    <source>
        <dbReference type="Proteomes" id="UP000824998"/>
    </source>
</evidence>
<dbReference type="GO" id="GO:0008270">
    <property type="term" value="F:zinc ion binding"/>
    <property type="evidence" value="ECO:0007669"/>
    <property type="project" value="UniProtKB-KW"/>
</dbReference>
<keyword evidence="7" id="KW-1185">Reference proteome</keyword>
<feature type="compositionally biased region" description="Acidic residues" evidence="4">
    <location>
        <begin position="578"/>
        <end position="594"/>
    </location>
</feature>
<feature type="compositionally biased region" description="Polar residues" evidence="4">
    <location>
        <begin position="625"/>
        <end position="649"/>
    </location>
</feature>
<dbReference type="OrthoDB" id="419183at2759"/>
<comment type="caution">
    <text evidence="6">The sequence shown here is derived from an EMBL/GenBank/DDBJ whole genome shotgun (WGS) entry which is preliminary data.</text>
</comment>
<proteinExistence type="predicted"/>
<feature type="compositionally biased region" description="Low complexity" evidence="4">
    <location>
        <begin position="550"/>
        <end position="576"/>
    </location>
</feature>
<evidence type="ECO:0000259" key="5">
    <source>
        <dbReference type="SMART" id="SM00249"/>
    </source>
</evidence>
<feature type="region of interest" description="Disordered" evidence="4">
    <location>
        <begin position="1"/>
        <end position="54"/>
    </location>
</feature>
<gene>
    <name evidence="6" type="ORF">BJ875DRAFT_377432</name>
</gene>
<feature type="compositionally biased region" description="Low complexity" evidence="4">
    <location>
        <begin position="119"/>
        <end position="131"/>
    </location>
</feature>
<dbReference type="Gene3D" id="3.30.40.10">
    <property type="entry name" value="Zinc/RING finger domain, C3HC4 (zinc finger)"/>
    <property type="match status" value="1"/>
</dbReference>
<feature type="compositionally biased region" description="Polar residues" evidence="4">
    <location>
        <begin position="530"/>
        <end position="540"/>
    </location>
</feature>
<feature type="compositionally biased region" description="Basic and acidic residues" evidence="4">
    <location>
        <begin position="385"/>
        <end position="414"/>
    </location>
</feature>
<feature type="region of interest" description="Disordered" evidence="4">
    <location>
        <begin position="354"/>
        <end position="596"/>
    </location>
</feature>
<evidence type="ECO:0000256" key="4">
    <source>
        <dbReference type="SAM" id="MobiDB-lite"/>
    </source>
</evidence>
<sequence length="741" mass="80908">MRLYLSKLIPDPSFGNPNAQPPTPTKTPTSAQFPSPTFQTPRNNSPSFEDRGGWTPQFAEEYSVFNSTPGRLTTNSFVDISTPRLPNTATQQRPLSSAGDIAAELATHVHHLSPNPNIQLLPVDPLDQLPSSPGPYSISHNRFDDSSKNRATPRKPKKRLEEAFSGQTATPPATASKGSRKLAPRLQTGTMQSEFQDGQYGSSQTPTHSNFISFSSASADFFGYPMSAPATAPIPDNSKSFWEPDTDMGGMAMDFTADDAGMFSTGGHKITNSFDWGKSNQMFQETVNVPPSSQSEPKTTPKRQRPLAPKVSVSQNEPQTSMAPFNFTNTTMSEDPFSAGVSAVDPGVLFSRNPTTMPSDFEDVSLPPTRPVTSHNIPLEPYQHQTREASRDREELLRSRGVRDSGGKASRFDRGIVSSPVKGSARPGLHRSLSDSRGKRTQGIPRTGRISPVKQQRPPSLSSIPEMPPPGSRTEVRFTIDSRGRARTETVVVQEEPRLSRDGGNNGSEHWDSSSPESSSDDEPIIIPSRNNSFALQQQKGPKLTRFDTPRGSTNSRRRSTGGYSQSESSSQQSLQFDDVESEAETVMDEDDGSGDATLEMRKLLESRNRAQMVKCRTPRHHRYSTNNPRGSSHHISYDSSNLSPTTVTDPGGATPSSARSSATRCVCNKGDGEGFMIQWQSCDCWLHGECVNIDPSSLPPVYICAFCANTPNKRGGRLREPARPGVGSSPLAHKSFKSFR</sequence>
<dbReference type="Proteomes" id="UP000824998">
    <property type="component" value="Unassembled WGS sequence"/>
</dbReference>
<feature type="region of interest" description="Disordered" evidence="4">
    <location>
        <begin position="287"/>
        <end position="321"/>
    </location>
</feature>
<dbReference type="InterPro" id="IPR013083">
    <property type="entry name" value="Znf_RING/FYVE/PHD"/>
</dbReference>
<evidence type="ECO:0000256" key="3">
    <source>
        <dbReference type="ARBA" id="ARBA00022833"/>
    </source>
</evidence>
<dbReference type="InterPro" id="IPR001965">
    <property type="entry name" value="Znf_PHD"/>
</dbReference>
<dbReference type="Pfam" id="PF20826">
    <property type="entry name" value="PHD_5"/>
    <property type="match status" value="1"/>
</dbReference>
<dbReference type="SUPFAM" id="SSF57903">
    <property type="entry name" value="FYVE/PHD zinc finger"/>
    <property type="match status" value="1"/>
</dbReference>
<dbReference type="InterPro" id="IPR011011">
    <property type="entry name" value="Znf_FYVE_PHD"/>
</dbReference>
<dbReference type="AlphaFoldDB" id="A0A9P8C6G1"/>
<reference evidence="6" key="1">
    <citation type="journal article" date="2021" name="IMA Fungus">
        <title>Genomic characterization of three marine fungi, including Emericellopsis atlantica sp. nov. with signatures of a generalist lifestyle and marine biomass degradation.</title>
        <authorList>
            <person name="Hagestad O.C."/>
            <person name="Hou L."/>
            <person name="Andersen J.H."/>
            <person name="Hansen E.H."/>
            <person name="Altermark B."/>
            <person name="Li C."/>
            <person name="Kuhnert E."/>
            <person name="Cox R.J."/>
            <person name="Crous P.W."/>
            <person name="Spatafora J.W."/>
            <person name="Lail K."/>
            <person name="Amirebrahimi M."/>
            <person name="Lipzen A."/>
            <person name="Pangilinan J."/>
            <person name="Andreopoulos W."/>
            <person name="Hayes R.D."/>
            <person name="Ng V."/>
            <person name="Grigoriev I.V."/>
            <person name="Jackson S.A."/>
            <person name="Sutton T.D.S."/>
            <person name="Dobson A.D.W."/>
            <person name="Rama T."/>
        </authorList>
    </citation>
    <scope>NUCLEOTIDE SEQUENCE</scope>
    <source>
        <strain evidence="6">TRa018bII</strain>
    </source>
</reference>
<name>A0A9P8C6G1_9HELO</name>
<feature type="compositionally biased region" description="Polar residues" evidence="4">
    <location>
        <begin position="26"/>
        <end position="47"/>
    </location>
</feature>
<feature type="compositionally biased region" description="Basic and acidic residues" evidence="4">
    <location>
        <begin position="474"/>
        <end position="488"/>
    </location>
</feature>
<protein>
    <recommendedName>
        <fullName evidence="5">Zinc finger PHD-type domain-containing protein</fullName>
    </recommendedName>
</protein>
<evidence type="ECO:0000256" key="1">
    <source>
        <dbReference type="ARBA" id="ARBA00022723"/>
    </source>
</evidence>
<keyword evidence="2" id="KW-0863">Zinc-finger</keyword>
<feature type="region of interest" description="Disordered" evidence="4">
    <location>
        <begin position="119"/>
        <end position="186"/>
    </location>
</feature>
<dbReference type="SMART" id="SM00249">
    <property type="entry name" value="PHD"/>
    <property type="match status" value="1"/>
</dbReference>
<feature type="compositionally biased region" description="Polar residues" evidence="4">
    <location>
        <begin position="165"/>
        <end position="177"/>
    </location>
</feature>
<feature type="domain" description="Zinc finger PHD-type" evidence="5">
    <location>
        <begin position="665"/>
        <end position="709"/>
    </location>
</feature>
<accession>A0A9P8C6G1</accession>
<evidence type="ECO:0000313" key="6">
    <source>
        <dbReference type="EMBL" id="KAG9233986.1"/>
    </source>
</evidence>
<organism evidence="6 7">
    <name type="scientific">Amylocarpus encephaloides</name>
    <dbReference type="NCBI Taxonomy" id="45428"/>
    <lineage>
        <taxon>Eukaryota</taxon>
        <taxon>Fungi</taxon>
        <taxon>Dikarya</taxon>
        <taxon>Ascomycota</taxon>
        <taxon>Pezizomycotina</taxon>
        <taxon>Leotiomycetes</taxon>
        <taxon>Helotiales</taxon>
        <taxon>Helotiales incertae sedis</taxon>
        <taxon>Amylocarpus</taxon>
    </lineage>
</organism>
<dbReference type="EMBL" id="MU251479">
    <property type="protein sequence ID" value="KAG9233986.1"/>
    <property type="molecule type" value="Genomic_DNA"/>
</dbReference>
<feature type="compositionally biased region" description="Polar residues" evidence="4">
    <location>
        <begin position="312"/>
        <end position="321"/>
    </location>
</feature>
<feature type="compositionally biased region" description="Low complexity" evidence="4">
    <location>
        <begin position="651"/>
        <end position="664"/>
    </location>
</feature>
<feature type="compositionally biased region" description="Polar residues" evidence="4">
    <location>
        <begin position="287"/>
        <end position="298"/>
    </location>
</feature>
<keyword evidence="1" id="KW-0479">Metal-binding</keyword>